<keyword evidence="3" id="KW-0520">NAD</keyword>
<dbReference type="GO" id="GO:0051287">
    <property type="term" value="F:NAD binding"/>
    <property type="evidence" value="ECO:0007669"/>
    <property type="project" value="InterPro"/>
</dbReference>
<keyword evidence="2 4" id="KW-0560">Oxidoreductase</keyword>
<dbReference type="PANTHER" id="PTHR43761:SF1">
    <property type="entry name" value="D-ISOMER SPECIFIC 2-HYDROXYACID DEHYDROGENASE CATALYTIC DOMAIN-CONTAINING PROTEIN-RELATED"/>
    <property type="match status" value="1"/>
</dbReference>
<dbReference type="Pfam" id="PF02826">
    <property type="entry name" value="2-Hacid_dh_C"/>
    <property type="match status" value="1"/>
</dbReference>
<comment type="similarity">
    <text evidence="1 4">Belongs to the D-isomer specific 2-hydroxyacid dehydrogenase family.</text>
</comment>
<dbReference type="GO" id="GO:0004617">
    <property type="term" value="F:phosphoglycerate dehydrogenase activity"/>
    <property type="evidence" value="ECO:0007669"/>
    <property type="project" value="UniProtKB-EC"/>
</dbReference>
<keyword evidence="8" id="KW-1185">Reference proteome</keyword>
<dbReference type="EC" id="1.1.1.95" evidence="7"/>
<dbReference type="InterPro" id="IPR006140">
    <property type="entry name" value="D-isomer_DH_NAD-bd"/>
</dbReference>
<dbReference type="Pfam" id="PF00389">
    <property type="entry name" value="2-Hacid_dh"/>
    <property type="match status" value="1"/>
</dbReference>
<dbReference type="CDD" id="cd05299">
    <property type="entry name" value="CtBP_dh"/>
    <property type="match status" value="1"/>
</dbReference>
<proteinExistence type="inferred from homology"/>
<protein>
    <submittedName>
        <fullName evidence="7">D-3-phosphoglycerate dehydrogenase</fullName>
        <ecNumber evidence="7">1.1.1.95</ecNumber>
    </submittedName>
</protein>
<evidence type="ECO:0000313" key="8">
    <source>
        <dbReference type="Proteomes" id="UP000551878"/>
    </source>
</evidence>
<gene>
    <name evidence="7" type="ORF">HNQ41_002022</name>
</gene>
<dbReference type="PANTHER" id="PTHR43761">
    <property type="entry name" value="D-ISOMER SPECIFIC 2-HYDROXYACID DEHYDROGENASE FAMILY PROTEIN (AFU_ORTHOLOGUE AFUA_1G13630)"/>
    <property type="match status" value="1"/>
</dbReference>
<evidence type="ECO:0000256" key="1">
    <source>
        <dbReference type="ARBA" id="ARBA00005854"/>
    </source>
</evidence>
<comment type="caution">
    <text evidence="7">The sequence shown here is derived from an EMBL/GenBank/DDBJ whole genome shotgun (WGS) entry which is preliminary data.</text>
</comment>
<accession>A0A840QQV9</accession>
<dbReference type="Gene3D" id="3.40.50.720">
    <property type="entry name" value="NAD(P)-binding Rossmann-like Domain"/>
    <property type="match status" value="2"/>
</dbReference>
<evidence type="ECO:0000256" key="3">
    <source>
        <dbReference type="ARBA" id="ARBA00023027"/>
    </source>
</evidence>
<feature type="domain" description="D-isomer specific 2-hydroxyacid dehydrogenase catalytic" evidence="5">
    <location>
        <begin position="19"/>
        <end position="318"/>
    </location>
</feature>
<dbReference type="SUPFAM" id="SSF52283">
    <property type="entry name" value="Formate/glycerate dehydrogenase catalytic domain-like"/>
    <property type="match status" value="1"/>
</dbReference>
<dbReference type="AlphaFoldDB" id="A0A840QQV9"/>
<dbReference type="InterPro" id="IPR043322">
    <property type="entry name" value="CtBP"/>
</dbReference>
<dbReference type="InterPro" id="IPR006139">
    <property type="entry name" value="D-isomer_2_OHA_DH_cat_dom"/>
</dbReference>
<organism evidence="7 8">
    <name type="scientific">Texcoconibacillus texcoconensis</name>
    <dbReference type="NCBI Taxonomy" id="1095777"/>
    <lineage>
        <taxon>Bacteria</taxon>
        <taxon>Bacillati</taxon>
        <taxon>Bacillota</taxon>
        <taxon>Bacilli</taxon>
        <taxon>Bacillales</taxon>
        <taxon>Bacillaceae</taxon>
        <taxon>Texcoconibacillus</taxon>
    </lineage>
</organism>
<evidence type="ECO:0000259" key="5">
    <source>
        <dbReference type="Pfam" id="PF00389"/>
    </source>
</evidence>
<feature type="domain" description="D-isomer specific 2-hydroxyacid dehydrogenase NAD-binding" evidence="6">
    <location>
        <begin position="110"/>
        <end position="286"/>
    </location>
</feature>
<dbReference type="EMBL" id="JACHHB010000008">
    <property type="protein sequence ID" value="MBB5173832.1"/>
    <property type="molecule type" value="Genomic_DNA"/>
</dbReference>
<dbReference type="Proteomes" id="UP000551878">
    <property type="component" value="Unassembled WGS sequence"/>
</dbReference>
<reference evidence="7 8" key="1">
    <citation type="submission" date="2020-08" db="EMBL/GenBank/DDBJ databases">
        <title>Genomic Encyclopedia of Type Strains, Phase IV (KMG-IV): sequencing the most valuable type-strain genomes for metagenomic binning, comparative biology and taxonomic classification.</title>
        <authorList>
            <person name="Goeker M."/>
        </authorList>
    </citation>
    <scope>NUCLEOTIDE SEQUENCE [LARGE SCALE GENOMIC DNA]</scope>
    <source>
        <strain evidence="7 8">DSM 24696</strain>
    </source>
</reference>
<dbReference type="SUPFAM" id="SSF51735">
    <property type="entry name" value="NAD(P)-binding Rossmann-fold domains"/>
    <property type="match status" value="1"/>
</dbReference>
<dbReference type="InterPro" id="IPR050418">
    <property type="entry name" value="D-iso_2-hydroxyacid_DH_PdxB"/>
</dbReference>
<dbReference type="FunFam" id="3.40.50.720:FF:000203">
    <property type="entry name" value="D-3-phosphoglycerate dehydrogenase (SerA)"/>
    <property type="match status" value="1"/>
</dbReference>
<evidence type="ECO:0000256" key="4">
    <source>
        <dbReference type="RuleBase" id="RU003719"/>
    </source>
</evidence>
<evidence type="ECO:0000313" key="7">
    <source>
        <dbReference type="EMBL" id="MBB5173832.1"/>
    </source>
</evidence>
<evidence type="ECO:0000256" key="2">
    <source>
        <dbReference type="ARBA" id="ARBA00023002"/>
    </source>
</evidence>
<sequence>MSKFKVVVTDFEYSTFVPEQEVLDELGIELQFEQCKTEDELIAACHDADALLNQYAQITRNVIENLPNCKIISRYGIGFNNVDLEAANEKGIIVSNVTDYCLDEVSDHAMALLLDSVRKITKLNNAVKSGTWDFKKAAPIYRLRGSTLGLVGFGNIPQVLSQKAQAFGINVVAYDPFVPSEVAEEHSVELVSLDELCERSDYVSIHLPLNKKTEKIISHDQFEKMKEEAFIINTARGPVIDEKALIEALQEGKIAGAGLDVVEKEPIEQTNPLLEMDNVVLNPHAAFYSAEAEAELKRKAAENVADVLSGYFPTYIVNKEVKEKLDLQEK</sequence>
<dbReference type="RefSeq" id="WP_184664270.1">
    <property type="nucleotide sequence ID" value="NZ_JACHHB010000008.1"/>
</dbReference>
<evidence type="ECO:0000259" key="6">
    <source>
        <dbReference type="Pfam" id="PF02826"/>
    </source>
</evidence>
<dbReference type="GO" id="GO:0003714">
    <property type="term" value="F:transcription corepressor activity"/>
    <property type="evidence" value="ECO:0007669"/>
    <property type="project" value="InterPro"/>
</dbReference>
<name>A0A840QQV9_9BACI</name>
<dbReference type="InterPro" id="IPR036291">
    <property type="entry name" value="NAD(P)-bd_dom_sf"/>
</dbReference>